<name>A0A1T3FKA7_ELIME</name>
<evidence type="ECO:0008006" key="3">
    <source>
        <dbReference type="Google" id="ProtNLM"/>
    </source>
</evidence>
<dbReference type="InterPro" id="IPR027375">
    <property type="entry name" value="DKNYY"/>
</dbReference>
<gene>
    <name evidence="1" type="ORF">BMF97_06800</name>
</gene>
<comment type="caution">
    <text evidence="1">The sequence shown here is derived from an EMBL/GenBank/DDBJ whole genome shotgun (WGS) entry which is preliminary data.</text>
</comment>
<dbReference type="eggNOG" id="COG0515">
    <property type="taxonomic scope" value="Bacteria"/>
</dbReference>
<proteinExistence type="predicted"/>
<dbReference type="PROSITE" id="PS51257">
    <property type="entry name" value="PROKAR_LIPOPROTEIN"/>
    <property type="match status" value="1"/>
</dbReference>
<dbReference type="AlphaFoldDB" id="A0A1T3FKA7"/>
<dbReference type="RefSeq" id="WP_070905035.1">
    <property type="nucleotide sequence ID" value="NZ_CP016378.1"/>
</dbReference>
<reference evidence="1 2" key="1">
    <citation type="submission" date="2016-11" db="EMBL/GenBank/DDBJ databases">
        <title>Genome sequence and comparative genomic analysis of clinical strain Elizabethkingia meningoseptica 61421 PRCM.</title>
        <authorList>
            <person name="Wang M."/>
            <person name="Hu S."/>
            <person name="Cao L."/>
            <person name="Jiang T."/>
            <person name="Zhou Y."/>
            <person name="Ming D."/>
        </authorList>
    </citation>
    <scope>NUCLEOTIDE SEQUENCE [LARGE SCALE GENOMIC DNA]</scope>
    <source>
        <strain evidence="1 2">61421 PRCM</strain>
    </source>
</reference>
<accession>A0A1T3FKA7</accession>
<keyword evidence="2" id="KW-1185">Reference proteome</keyword>
<evidence type="ECO:0000313" key="2">
    <source>
        <dbReference type="Proteomes" id="UP000188947"/>
    </source>
</evidence>
<dbReference type="Proteomes" id="UP000188947">
    <property type="component" value="Unassembled WGS sequence"/>
</dbReference>
<evidence type="ECO:0000313" key="1">
    <source>
        <dbReference type="EMBL" id="OOH96060.1"/>
    </source>
</evidence>
<dbReference type="EMBL" id="MPOG01000008">
    <property type="protein sequence ID" value="OOH96060.1"/>
    <property type="molecule type" value="Genomic_DNA"/>
</dbReference>
<sequence>MALRNIISIALTAIIFVSCTEGYTKENGKVVWETHGRGNIVKTGYPVAGADPNTFTAINKVYGKDKNAVYYCENVLKDADPATFEIVHDNYVKDKNHVYIYDSTIDEADPKTFVHIEKEVYKDKNHVYVGGSTMPLVDVKTFEVIEYPYSKDKNNIYCGTVPMIVKDKSTFKVTSSGSRSSGTAIDMFTALNPEYKWMDTLKNIGGVFYIDNATAKTKTEKFQGFKLVK</sequence>
<protein>
    <recommendedName>
        <fullName evidence="3">DKNYY family protein</fullName>
    </recommendedName>
</protein>
<organism evidence="1 2">
    <name type="scientific">Elizabethkingia meningoseptica</name>
    <name type="common">Chryseobacterium meningosepticum</name>
    <dbReference type="NCBI Taxonomy" id="238"/>
    <lineage>
        <taxon>Bacteria</taxon>
        <taxon>Pseudomonadati</taxon>
        <taxon>Bacteroidota</taxon>
        <taxon>Flavobacteriia</taxon>
        <taxon>Flavobacteriales</taxon>
        <taxon>Weeksellaceae</taxon>
        <taxon>Elizabethkingia</taxon>
    </lineage>
</organism>
<dbReference type="Pfam" id="PF13644">
    <property type="entry name" value="DKNYY"/>
    <property type="match status" value="1"/>
</dbReference>
<dbReference type="OrthoDB" id="1157940at2"/>
<dbReference type="STRING" id="238.BBD35_15310"/>